<proteinExistence type="predicted"/>
<sequence>MINTPPSVIPKALTGIRRFVGGSVETVMTPGLSADAIPRYTIANPLGPYSGTFGATGYNCNVLTGAFNVNVAAGFIFMDASLAVTLKAGLGMVLSAGGVVIITGKSIFLN</sequence>
<accession>A0A0E3HW62</accession>
<dbReference type="EMBL" id="KJ019137">
    <property type="protein sequence ID" value="AIX39962.1"/>
    <property type="molecule type" value="Genomic_DNA"/>
</dbReference>
<protein>
    <submittedName>
        <fullName evidence="1">Baseplate hub + tail lysozyme</fullName>
    </submittedName>
</protein>
<evidence type="ECO:0000313" key="2">
    <source>
        <dbReference type="Proteomes" id="UP000185391"/>
    </source>
</evidence>
<evidence type="ECO:0000313" key="1">
    <source>
        <dbReference type="EMBL" id="AIX39962.1"/>
    </source>
</evidence>
<gene>
    <name evidence="1" type="ORF">Syn7803C104_18</name>
</gene>
<name>A0A0E3HW62_9CAUD</name>
<dbReference type="Proteomes" id="UP000185391">
    <property type="component" value="Segment"/>
</dbReference>
<organism evidence="1 2">
    <name type="scientific">Synechococcus phage ACG-2014a</name>
    <dbReference type="NCBI Taxonomy" id="1493507"/>
    <lineage>
        <taxon>Viruses</taxon>
        <taxon>Duplodnaviria</taxon>
        <taxon>Heunggongvirae</taxon>
        <taxon>Uroviricota</taxon>
        <taxon>Caudoviricetes</taxon>
        <taxon>Pantevenvirales</taxon>
        <taxon>Kyanoviridae</taxon>
        <taxon>Acionnavirus</taxon>
        <taxon>Acionnavirus monteraybay</taxon>
    </lineage>
</organism>
<reference evidence="1 2" key="1">
    <citation type="submission" date="2013-12" db="EMBL/GenBank/DDBJ databases">
        <title>Ecological redundancy of diverse viral populations within a natural community.</title>
        <authorList>
            <person name="Gregory A.C."/>
            <person name="LaButti K."/>
            <person name="Copeland A."/>
            <person name="Woyke T."/>
            <person name="Sullivan M.B."/>
        </authorList>
    </citation>
    <scope>NUCLEOTIDE SEQUENCE [LARGE SCALE GENOMIC DNA]</scope>
    <source>
        <strain evidence="1">Syn7803C104</strain>
    </source>
</reference>